<protein>
    <submittedName>
        <fullName evidence="4">GNAT family N-acetyltransferase</fullName>
        <ecNumber evidence="4">2.3.-.-</ecNumber>
    </submittedName>
</protein>
<dbReference type="EC" id="2.3.-.-" evidence="4"/>
<accession>A0ABW6HFL7</accession>
<dbReference type="GO" id="GO:0016746">
    <property type="term" value="F:acyltransferase activity"/>
    <property type="evidence" value="ECO:0007669"/>
    <property type="project" value="UniProtKB-KW"/>
</dbReference>
<dbReference type="Proteomes" id="UP001599756">
    <property type="component" value="Unassembled WGS sequence"/>
</dbReference>
<name>A0ABW6HFL7_9ACTN</name>
<gene>
    <name evidence="4" type="ORF">ACFW88_33670</name>
</gene>
<dbReference type="SUPFAM" id="SSF55729">
    <property type="entry name" value="Acyl-CoA N-acyltransferases (Nat)"/>
    <property type="match status" value="1"/>
</dbReference>
<evidence type="ECO:0000256" key="1">
    <source>
        <dbReference type="ARBA" id="ARBA00022679"/>
    </source>
</evidence>
<dbReference type="PANTHER" id="PTHR43877">
    <property type="entry name" value="AMINOALKYLPHOSPHONATE N-ACETYLTRANSFERASE-RELATED-RELATED"/>
    <property type="match status" value="1"/>
</dbReference>
<dbReference type="Pfam" id="PF00583">
    <property type="entry name" value="Acetyltransf_1"/>
    <property type="match status" value="1"/>
</dbReference>
<sequence>MDEGQRVAGGGAAGTACVNRLDAAQLAAHVEELARLLVDTVADGASVGFLAPLGRAEAAHWWRARVAGVAEGRLAVWTAHDGQGRTVGTVSLAFPDKPNSRHRAELVKLMVHRSARGEGLGRRLLNTAERAAAAAGVTLLHLDTETGSAAERLYDSAGWTRVGAIPDYAADPGGVLRPTTLYYKQVGAGAGHG</sequence>
<proteinExistence type="predicted"/>
<dbReference type="PANTHER" id="PTHR43877:SF2">
    <property type="entry name" value="AMINOALKYLPHOSPHONATE N-ACETYLTRANSFERASE-RELATED"/>
    <property type="match status" value="1"/>
</dbReference>
<dbReference type="PROSITE" id="PS51257">
    <property type="entry name" value="PROKAR_LIPOPROTEIN"/>
    <property type="match status" value="1"/>
</dbReference>
<evidence type="ECO:0000259" key="3">
    <source>
        <dbReference type="PROSITE" id="PS51186"/>
    </source>
</evidence>
<dbReference type="EMBL" id="JBHYTS010000090">
    <property type="protein sequence ID" value="MFE1755431.1"/>
    <property type="molecule type" value="Genomic_DNA"/>
</dbReference>
<dbReference type="InterPro" id="IPR000182">
    <property type="entry name" value="GNAT_dom"/>
</dbReference>
<keyword evidence="2 4" id="KW-0012">Acyltransferase</keyword>
<comment type="caution">
    <text evidence="4">The sequence shown here is derived from an EMBL/GenBank/DDBJ whole genome shotgun (WGS) entry which is preliminary data.</text>
</comment>
<dbReference type="InterPro" id="IPR016181">
    <property type="entry name" value="Acyl_CoA_acyltransferase"/>
</dbReference>
<dbReference type="RefSeq" id="WP_381810002.1">
    <property type="nucleotide sequence ID" value="NZ_JBHYTS010000090.1"/>
</dbReference>
<dbReference type="InterPro" id="IPR050832">
    <property type="entry name" value="Bact_Acetyltransf"/>
</dbReference>
<dbReference type="PROSITE" id="PS51186">
    <property type="entry name" value="GNAT"/>
    <property type="match status" value="1"/>
</dbReference>
<evidence type="ECO:0000313" key="4">
    <source>
        <dbReference type="EMBL" id="MFE1755431.1"/>
    </source>
</evidence>
<feature type="domain" description="N-acetyltransferase" evidence="3">
    <location>
        <begin position="36"/>
        <end position="182"/>
    </location>
</feature>
<keyword evidence="1 4" id="KW-0808">Transferase</keyword>
<reference evidence="4 5" key="1">
    <citation type="submission" date="2024-09" db="EMBL/GenBank/DDBJ databases">
        <title>The Natural Products Discovery Center: Release of the First 8490 Sequenced Strains for Exploring Actinobacteria Biosynthetic Diversity.</title>
        <authorList>
            <person name="Kalkreuter E."/>
            <person name="Kautsar S.A."/>
            <person name="Yang D."/>
            <person name="Bader C.D."/>
            <person name="Teijaro C.N."/>
            <person name="Fluegel L."/>
            <person name="Davis C.M."/>
            <person name="Simpson J.R."/>
            <person name="Lauterbach L."/>
            <person name="Steele A.D."/>
            <person name="Gui C."/>
            <person name="Meng S."/>
            <person name="Li G."/>
            <person name="Viehrig K."/>
            <person name="Ye F."/>
            <person name="Su P."/>
            <person name="Kiefer A.F."/>
            <person name="Nichols A."/>
            <person name="Cepeda A.J."/>
            <person name="Yan W."/>
            <person name="Fan B."/>
            <person name="Jiang Y."/>
            <person name="Adhikari A."/>
            <person name="Zheng C.-J."/>
            <person name="Schuster L."/>
            <person name="Cowan T.M."/>
            <person name="Smanski M.J."/>
            <person name="Chevrette M.G."/>
            <person name="De Carvalho L.P.S."/>
            <person name="Shen B."/>
        </authorList>
    </citation>
    <scope>NUCLEOTIDE SEQUENCE [LARGE SCALE GENOMIC DNA]</scope>
    <source>
        <strain evidence="4 5">NPDC059500</strain>
    </source>
</reference>
<keyword evidence="5" id="KW-1185">Reference proteome</keyword>
<dbReference type="CDD" id="cd04301">
    <property type="entry name" value="NAT_SF"/>
    <property type="match status" value="1"/>
</dbReference>
<organism evidence="4 5">
    <name type="scientific">Streptomyces anandii</name>
    <dbReference type="NCBI Taxonomy" id="285454"/>
    <lineage>
        <taxon>Bacteria</taxon>
        <taxon>Bacillati</taxon>
        <taxon>Actinomycetota</taxon>
        <taxon>Actinomycetes</taxon>
        <taxon>Kitasatosporales</taxon>
        <taxon>Streptomycetaceae</taxon>
        <taxon>Streptomyces</taxon>
    </lineage>
</organism>
<evidence type="ECO:0000313" key="5">
    <source>
        <dbReference type="Proteomes" id="UP001599756"/>
    </source>
</evidence>
<evidence type="ECO:0000256" key="2">
    <source>
        <dbReference type="ARBA" id="ARBA00023315"/>
    </source>
</evidence>
<dbReference type="Gene3D" id="3.40.630.30">
    <property type="match status" value="1"/>
</dbReference>